<evidence type="ECO:0000256" key="2">
    <source>
        <dbReference type="ARBA" id="ARBA00022692"/>
    </source>
</evidence>
<proteinExistence type="predicted"/>
<keyword evidence="8" id="KW-1185">Reference proteome</keyword>
<feature type="transmembrane region" description="Helical" evidence="6">
    <location>
        <begin position="332"/>
        <end position="351"/>
    </location>
</feature>
<feature type="transmembrane region" description="Helical" evidence="6">
    <location>
        <begin position="357"/>
        <end position="377"/>
    </location>
</feature>
<organism evidence="7 8">
    <name type="scientific">Amycolatopsis alkalitolerans</name>
    <dbReference type="NCBI Taxonomy" id="2547244"/>
    <lineage>
        <taxon>Bacteria</taxon>
        <taxon>Bacillati</taxon>
        <taxon>Actinomycetota</taxon>
        <taxon>Actinomycetes</taxon>
        <taxon>Pseudonocardiales</taxon>
        <taxon>Pseudonocardiaceae</taxon>
        <taxon>Amycolatopsis</taxon>
    </lineage>
</organism>
<dbReference type="GO" id="GO:0016765">
    <property type="term" value="F:transferase activity, transferring alkyl or aryl (other than methyl) groups"/>
    <property type="evidence" value="ECO:0007669"/>
    <property type="project" value="InterPro"/>
</dbReference>
<dbReference type="Gene3D" id="1.20.120.1780">
    <property type="entry name" value="UbiA prenyltransferase"/>
    <property type="match status" value="1"/>
</dbReference>
<evidence type="ECO:0000256" key="4">
    <source>
        <dbReference type="ARBA" id="ARBA00023136"/>
    </source>
</evidence>
<accession>A0A5C4LW73</accession>
<evidence type="ECO:0000313" key="7">
    <source>
        <dbReference type="EMBL" id="TNC22201.1"/>
    </source>
</evidence>
<evidence type="ECO:0000256" key="1">
    <source>
        <dbReference type="ARBA" id="ARBA00004141"/>
    </source>
</evidence>
<evidence type="ECO:0000313" key="8">
    <source>
        <dbReference type="Proteomes" id="UP000305546"/>
    </source>
</evidence>
<protein>
    <submittedName>
        <fullName evidence="7">4-hydroxybenzoate polyprenyltransferase</fullName>
    </submittedName>
</protein>
<keyword evidence="4 6" id="KW-0472">Membrane</keyword>
<keyword evidence="2 6" id="KW-0812">Transmembrane</keyword>
<comment type="caution">
    <text evidence="7">The sequence shown here is derived from an EMBL/GenBank/DDBJ whole genome shotgun (WGS) entry which is preliminary data.</text>
</comment>
<evidence type="ECO:0000256" key="3">
    <source>
        <dbReference type="ARBA" id="ARBA00022989"/>
    </source>
</evidence>
<keyword evidence="3 6" id="KW-1133">Transmembrane helix</keyword>
<reference evidence="7 8" key="1">
    <citation type="submission" date="2019-06" db="EMBL/GenBank/DDBJ databases">
        <title>Amycolatopsis alkalitolerans sp. nov., isolated from Gastrodia elata Blume.</title>
        <authorList>
            <person name="Narsing Rao M.P."/>
            <person name="Li W.J."/>
        </authorList>
    </citation>
    <scope>NUCLEOTIDE SEQUENCE [LARGE SCALE GENOMIC DNA]</scope>
    <source>
        <strain evidence="7 8">SYSUP0005</strain>
    </source>
</reference>
<keyword evidence="7" id="KW-0808">Transferase</keyword>
<dbReference type="InterPro" id="IPR044878">
    <property type="entry name" value="UbiA_sf"/>
</dbReference>
<evidence type="ECO:0000256" key="6">
    <source>
        <dbReference type="SAM" id="Phobius"/>
    </source>
</evidence>
<dbReference type="Gene3D" id="1.10.357.140">
    <property type="entry name" value="UbiA prenyltransferase"/>
    <property type="match status" value="1"/>
</dbReference>
<feature type="compositionally biased region" description="Basic and acidic residues" evidence="5">
    <location>
        <begin position="10"/>
        <end position="20"/>
    </location>
</feature>
<gene>
    <name evidence="7" type="ORF">FG385_25825</name>
</gene>
<sequence>MPARRWGTSGRDRAHPEHLPRPPSRGVLSGPAPIRPGPVPARPCSRGPVLPVRGRDPVLPGQPARTTRGPHARGRAPAPPRNSLRESAGGRPAIARARDGAIAETANEGDVLPRLTTRSTWQDFAVVHRLQFPLPINYLCYSIWGCLFADPDPRRLLDAPALLAIAAALLLIVAPLALNVAVDMATDEAHADKRYLAGAAGRFGSARALRWAGAEMVAAVVAVLAIGIGWGRWWPLTVAEAIIIAQLMYNLEPARLKRHGLVGSAAFGAASVGLPCLLGYTAVTSAVATPIWPIAAGVAVLSTGRTVWWAIPDYDADTATGVGTPTVRYGQARALVLACAILLAGLLLTGWGLWWRYGVWGLLGVAAHAAFLGLALAQLRPTLRGRPPRAGPMLRRTLPVATLGEVMIAVVPLVA</sequence>
<dbReference type="InterPro" id="IPR000537">
    <property type="entry name" value="UbiA_prenyltransferase"/>
</dbReference>
<dbReference type="AlphaFoldDB" id="A0A5C4LW73"/>
<feature type="transmembrane region" description="Helical" evidence="6">
    <location>
        <begin position="289"/>
        <end position="311"/>
    </location>
</feature>
<feature type="transmembrane region" description="Helical" evidence="6">
    <location>
        <begin position="261"/>
        <end position="283"/>
    </location>
</feature>
<name>A0A5C4LW73_9PSEU</name>
<feature type="transmembrane region" description="Helical" evidence="6">
    <location>
        <begin position="161"/>
        <end position="182"/>
    </location>
</feature>
<dbReference type="EMBL" id="VDFW01000028">
    <property type="protein sequence ID" value="TNC22201.1"/>
    <property type="molecule type" value="Genomic_DNA"/>
</dbReference>
<dbReference type="Pfam" id="PF01040">
    <property type="entry name" value="UbiA"/>
    <property type="match status" value="1"/>
</dbReference>
<comment type="subcellular location">
    <subcellularLocation>
        <location evidence="1">Membrane</location>
        <topology evidence="1">Multi-pass membrane protein</topology>
    </subcellularLocation>
</comment>
<feature type="transmembrane region" description="Helical" evidence="6">
    <location>
        <begin position="208"/>
        <end position="227"/>
    </location>
</feature>
<evidence type="ECO:0000256" key="5">
    <source>
        <dbReference type="SAM" id="MobiDB-lite"/>
    </source>
</evidence>
<feature type="region of interest" description="Disordered" evidence="5">
    <location>
        <begin position="1"/>
        <end position="102"/>
    </location>
</feature>
<dbReference type="GO" id="GO:0016020">
    <property type="term" value="C:membrane"/>
    <property type="evidence" value="ECO:0007669"/>
    <property type="project" value="UniProtKB-SubCell"/>
</dbReference>
<dbReference type="Proteomes" id="UP000305546">
    <property type="component" value="Unassembled WGS sequence"/>
</dbReference>